<gene>
    <name evidence="2" type="ORF">EVAR_25232_1</name>
</gene>
<dbReference type="Proteomes" id="UP000299102">
    <property type="component" value="Unassembled WGS sequence"/>
</dbReference>
<reference evidence="2 3" key="1">
    <citation type="journal article" date="2019" name="Commun. Biol.">
        <title>The bagworm genome reveals a unique fibroin gene that provides high tensile strength.</title>
        <authorList>
            <person name="Kono N."/>
            <person name="Nakamura H."/>
            <person name="Ohtoshi R."/>
            <person name="Tomita M."/>
            <person name="Numata K."/>
            <person name="Arakawa K."/>
        </authorList>
    </citation>
    <scope>NUCLEOTIDE SEQUENCE [LARGE SCALE GENOMIC DNA]</scope>
</reference>
<dbReference type="EMBL" id="BGZK01000567">
    <property type="protein sequence ID" value="GBP50535.1"/>
    <property type="molecule type" value="Genomic_DNA"/>
</dbReference>
<dbReference type="AlphaFoldDB" id="A0A4C1WK94"/>
<feature type="region of interest" description="Disordered" evidence="1">
    <location>
        <begin position="58"/>
        <end position="87"/>
    </location>
</feature>
<keyword evidence="3" id="KW-1185">Reference proteome</keyword>
<evidence type="ECO:0000256" key="1">
    <source>
        <dbReference type="SAM" id="MobiDB-lite"/>
    </source>
</evidence>
<name>A0A4C1WK94_EUMVA</name>
<protein>
    <submittedName>
        <fullName evidence="2">Uncharacterized protein</fullName>
    </submittedName>
</protein>
<evidence type="ECO:0000313" key="2">
    <source>
        <dbReference type="EMBL" id="GBP50535.1"/>
    </source>
</evidence>
<evidence type="ECO:0000313" key="3">
    <source>
        <dbReference type="Proteomes" id="UP000299102"/>
    </source>
</evidence>
<proteinExistence type="predicted"/>
<sequence>MRPRTGTSPLSLSLLPKSLMKDFASLLYEPPVSKAMGIKRLCLAVLWRRGAVDVSSRVASQSGQAPGARRGRRAGVNFESGQEEQYL</sequence>
<accession>A0A4C1WK94</accession>
<organism evidence="2 3">
    <name type="scientific">Eumeta variegata</name>
    <name type="common">Bagworm moth</name>
    <name type="synonym">Eumeta japonica</name>
    <dbReference type="NCBI Taxonomy" id="151549"/>
    <lineage>
        <taxon>Eukaryota</taxon>
        <taxon>Metazoa</taxon>
        <taxon>Ecdysozoa</taxon>
        <taxon>Arthropoda</taxon>
        <taxon>Hexapoda</taxon>
        <taxon>Insecta</taxon>
        <taxon>Pterygota</taxon>
        <taxon>Neoptera</taxon>
        <taxon>Endopterygota</taxon>
        <taxon>Lepidoptera</taxon>
        <taxon>Glossata</taxon>
        <taxon>Ditrysia</taxon>
        <taxon>Tineoidea</taxon>
        <taxon>Psychidae</taxon>
        <taxon>Oiketicinae</taxon>
        <taxon>Eumeta</taxon>
    </lineage>
</organism>
<comment type="caution">
    <text evidence="2">The sequence shown here is derived from an EMBL/GenBank/DDBJ whole genome shotgun (WGS) entry which is preliminary data.</text>
</comment>